<comment type="subcellular location">
    <subcellularLocation>
        <location evidence="1">Cell membrane</location>
        <topology evidence="1">Multi-pass membrane protein</topology>
    </subcellularLocation>
</comment>
<keyword evidence="8 9" id="KW-0807">Transducer</keyword>
<keyword evidence="5 9" id="KW-0297">G-protein coupled receptor</keyword>
<accession>A0A915IAX5</accession>
<evidence type="ECO:0000313" key="12">
    <source>
        <dbReference type="Proteomes" id="UP000887565"/>
    </source>
</evidence>
<dbReference type="PRINTS" id="PR00237">
    <property type="entry name" value="GPCRRHODOPSN"/>
</dbReference>
<evidence type="ECO:0000256" key="5">
    <source>
        <dbReference type="ARBA" id="ARBA00023040"/>
    </source>
</evidence>
<dbReference type="SUPFAM" id="SSF81321">
    <property type="entry name" value="Family A G protein-coupled receptor-like"/>
    <property type="match status" value="1"/>
</dbReference>
<name>A0A915IAX5_ROMCU</name>
<evidence type="ECO:0000313" key="13">
    <source>
        <dbReference type="WBParaSite" id="nRc.2.0.1.t10923-RA"/>
    </source>
</evidence>
<feature type="transmembrane region" description="Helical" evidence="10">
    <location>
        <begin position="209"/>
        <end position="232"/>
    </location>
</feature>
<evidence type="ECO:0000256" key="4">
    <source>
        <dbReference type="ARBA" id="ARBA00022989"/>
    </source>
</evidence>
<dbReference type="GO" id="GO:0005886">
    <property type="term" value="C:plasma membrane"/>
    <property type="evidence" value="ECO:0007669"/>
    <property type="project" value="UniProtKB-SubCell"/>
</dbReference>
<keyword evidence="6 10" id="KW-0472">Membrane</keyword>
<keyword evidence="12" id="KW-1185">Reference proteome</keyword>
<dbReference type="PROSITE" id="PS00237">
    <property type="entry name" value="G_PROTEIN_RECEP_F1_1"/>
    <property type="match status" value="1"/>
</dbReference>
<dbReference type="GO" id="GO:0043005">
    <property type="term" value="C:neuron projection"/>
    <property type="evidence" value="ECO:0007669"/>
    <property type="project" value="TreeGrafter"/>
</dbReference>
<protein>
    <submittedName>
        <fullName evidence="13">G-protein coupled receptors family 1 profile domain-containing protein</fullName>
    </submittedName>
</protein>
<keyword evidence="2" id="KW-1003">Cell membrane</keyword>
<proteinExistence type="inferred from homology"/>
<keyword evidence="4 10" id="KW-1133">Transmembrane helix</keyword>
<keyword evidence="3 9" id="KW-0812">Transmembrane</keyword>
<dbReference type="PANTHER" id="PTHR24229:SF40">
    <property type="entry name" value="ALLATOSTATIN C RECEPTOR 1-RELATED"/>
    <property type="match status" value="1"/>
</dbReference>
<evidence type="ECO:0000256" key="10">
    <source>
        <dbReference type="SAM" id="Phobius"/>
    </source>
</evidence>
<feature type="transmembrane region" description="Helical" evidence="10">
    <location>
        <begin position="5"/>
        <end position="23"/>
    </location>
</feature>
<feature type="domain" description="G-protein coupled receptors family 1 profile" evidence="11">
    <location>
        <begin position="1"/>
        <end position="229"/>
    </location>
</feature>
<evidence type="ECO:0000256" key="6">
    <source>
        <dbReference type="ARBA" id="ARBA00023136"/>
    </source>
</evidence>
<evidence type="ECO:0000256" key="3">
    <source>
        <dbReference type="ARBA" id="ARBA00022692"/>
    </source>
</evidence>
<dbReference type="Gene3D" id="1.20.1070.10">
    <property type="entry name" value="Rhodopsin 7-helix transmembrane proteins"/>
    <property type="match status" value="2"/>
</dbReference>
<dbReference type="InterPro" id="IPR017452">
    <property type="entry name" value="GPCR_Rhodpsn_7TM"/>
</dbReference>
<dbReference type="GO" id="GO:0042277">
    <property type="term" value="F:peptide binding"/>
    <property type="evidence" value="ECO:0007669"/>
    <property type="project" value="TreeGrafter"/>
</dbReference>
<dbReference type="OMA" id="HHHITQT"/>
<reference evidence="13" key="1">
    <citation type="submission" date="2022-11" db="UniProtKB">
        <authorList>
            <consortium name="WormBaseParasite"/>
        </authorList>
    </citation>
    <scope>IDENTIFICATION</scope>
</reference>
<dbReference type="GO" id="GO:0004930">
    <property type="term" value="F:G protein-coupled receptor activity"/>
    <property type="evidence" value="ECO:0007669"/>
    <property type="project" value="UniProtKB-KW"/>
</dbReference>
<dbReference type="WBParaSite" id="nRc.2.0.1.t10923-RA">
    <property type="protein sequence ID" value="nRc.2.0.1.t10923-RA"/>
    <property type="gene ID" value="nRc.2.0.1.g10923"/>
</dbReference>
<evidence type="ECO:0000256" key="9">
    <source>
        <dbReference type="RuleBase" id="RU000688"/>
    </source>
</evidence>
<evidence type="ECO:0000259" key="11">
    <source>
        <dbReference type="PROSITE" id="PS50262"/>
    </source>
</evidence>
<dbReference type="PROSITE" id="PS50262">
    <property type="entry name" value="G_PROTEIN_RECEP_F1_2"/>
    <property type="match status" value="1"/>
</dbReference>
<comment type="similarity">
    <text evidence="9">Belongs to the G-protein coupled receptor 1 family.</text>
</comment>
<dbReference type="Pfam" id="PF00001">
    <property type="entry name" value="7tm_1"/>
    <property type="match status" value="1"/>
</dbReference>
<evidence type="ECO:0000256" key="1">
    <source>
        <dbReference type="ARBA" id="ARBA00004651"/>
    </source>
</evidence>
<feature type="transmembrane region" description="Helical" evidence="10">
    <location>
        <begin position="145"/>
        <end position="163"/>
    </location>
</feature>
<dbReference type="AlphaFoldDB" id="A0A915IAX5"/>
<dbReference type="InterPro" id="IPR000276">
    <property type="entry name" value="GPCR_Rhodpsn"/>
</dbReference>
<dbReference type="Proteomes" id="UP000887565">
    <property type="component" value="Unplaced"/>
</dbReference>
<evidence type="ECO:0000256" key="7">
    <source>
        <dbReference type="ARBA" id="ARBA00023170"/>
    </source>
</evidence>
<evidence type="ECO:0000256" key="8">
    <source>
        <dbReference type="ARBA" id="ARBA00023224"/>
    </source>
</evidence>
<feature type="transmembrane region" description="Helical" evidence="10">
    <location>
        <begin position="81"/>
        <end position="102"/>
    </location>
</feature>
<dbReference type="PANTHER" id="PTHR24229">
    <property type="entry name" value="NEUROPEPTIDES RECEPTOR"/>
    <property type="match status" value="1"/>
</dbReference>
<organism evidence="12 13">
    <name type="scientific">Romanomermis culicivorax</name>
    <name type="common">Nematode worm</name>
    <dbReference type="NCBI Taxonomy" id="13658"/>
    <lineage>
        <taxon>Eukaryota</taxon>
        <taxon>Metazoa</taxon>
        <taxon>Ecdysozoa</taxon>
        <taxon>Nematoda</taxon>
        <taxon>Enoplea</taxon>
        <taxon>Dorylaimia</taxon>
        <taxon>Mermithida</taxon>
        <taxon>Mermithoidea</taxon>
        <taxon>Mermithidae</taxon>
        <taxon>Romanomermis</taxon>
    </lineage>
</organism>
<keyword evidence="7 9" id="KW-0675">Receptor</keyword>
<sequence>MLVYILALSIVDCFVLLNLPFIISDIVHESWIFGELLCKLHYIGDNLNKTMSTLILTTLSFDRYLSVCHPYSFLRWRSVKITVAIISACVLFGLCLLLPLFFSTGLNALTFPDGVTVTKCSYIETDYNVEHCTRRRDTVHMITKRMIIVIVFYFACWTPYWGANLSIHLSDDWFNVSILNQTEDMFSVGDSTTIVEDWGSSGFARWGPVVFLVLYLLVYANSAVNPFLYGVFNLELKRQRQNVLLSVRRPRMNSATAATTGENRSFRHFRSFFGKPTTIVNSPKLISKPKYDQFPDFERHQSYILTSSNNGKRLSTDVTMILLSKIPSPGENLLTNTECDC</sequence>
<evidence type="ECO:0000256" key="2">
    <source>
        <dbReference type="ARBA" id="ARBA00022475"/>
    </source>
</evidence>